<keyword evidence="5 11" id="KW-0418">Kinase</keyword>
<evidence type="ECO:0000256" key="3">
    <source>
        <dbReference type="ARBA" id="ARBA00022723"/>
    </source>
</evidence>
<feature type="domain" description="Protein kinase" evidence="15">
    <location>
        <begin position="275"/>
        <end position="543"/>
    </location>
</feature>
<evidence type="ECO:0000256" key="12">
    <source>
        <dbReference type="PROSITE-ProRule" id="PRU10141"/>
    </source>
</evidence>
<keyword evidence="17" id="KW-1185">Reference proteome</keyword>
<evidence type="ECO:0000256" key="10">
    <source>
        <dbReference type="ARBA" id="ARBA00037982"/>
    </source>
</evidence>
<feature type="region of interest" description="Disordered" evidence="14">
    <location>
        <begin position="580"/>
        <end position="608"/>
    </location>
</feature>
<comment type="similarity">
    <text evidence="10">Belongs to the protein kinase superfamily. Ser/Thr protein kinase family. GCN2 subfamily.</text>
</comment>
<evidence type="ECO:0000256" key="5">
    <source>
        <dbReference type="ARBA" id="ARBA00022777"/>
    </source>
</evidence>
<keyword evidence="4 11" id="KW-0547">Nucleotide-binding</keyword>
<evidence type="ECO:0000256" key="8">
    <source>
        <dbReference type="ARBA" id="ARBA00023137"/>
    </source>
</evidence>
<keyword evidence="7" id="KW-0460">Magnesium</keyword>
<dbReference type="PIRSF" id="PIRSF037281">
    <property type="entry name" value="Wee1-like_protein_kinase"/>
    <property type="match status" value="1"/>
</dbReference>
<evidence type="ECO:0000256" key="11">
    <source>
        <dbReference type="PIRNR" id="PIRNR037281"/>
    </source>
</evidence>
<evidence type="ECO:0000256" key="14">
    <source>
        <dbReference type="SAM" id="MobiDB-lite"/>
    </source>
</evidence>
<dbReference type="EC" id="2.7.10.2" evidence="11"/>
<keyword evidence="8 11" id="KW-0829">Tyrosine-protein kinase</keyword>
<evidence type="ECO:0000256" key="4">
    <source>
        <dbReference type="ARBA" id="ARBA00022741"/>
    </source>
</evidence>
<evidence type="ECO:0000256" key="2">
    <source>
        <dbReference type="ARBA" id="ARBA00022679"/>
    </source>
</evidence>
<accession>A0ABP0GYS9</accession>
<feature type="compositionally biased region" description="Polar residues" evidence="14">
    <location>
        <begin position="82"/>
        <end position="100"/>
    </location>
</feature>
<dbReference type="PROSITE" id="PS00108">
    <property type="entry name" value="PROTEIN_KINASE_ST"/>
    <property type="match status" value="1"/>
</dbReference>
<comment type="caution">
    <text evidence="16">The sequence shown here is derived from an EMBL/GenBank/DDBJ whole genome shotgun (WGS) entry which is preliminary data.</text>
</comment>
<feature type="region of interest" description="Disordered" evidence="14">
    <location>
        <begin position="64"/>
        <end position="112"/>
    </location>
</feature>
<dbReference type="PROSITE" id="PS00107">
    <property type="entry name" value="PROTEIN_KINASE_ATP"/>
    <property type="match status" value="1"/>
</dbReference>
<evidence type="ECO:0000256" key="9">
    <source>
        <dbReference type="ARBA" id="ARBA00023242"/>
    </source>
</evidence>
<comment type="subcellular location">
    <subcellularLocation>
        <location evidence="1 11">Nucleus</location>
    </subcellularLocation>
</comment>
<dbReference type="SMART" id="SM00220">
    <property type="entry name" value="S_TKc"/>
    <property type="match status" value="1"/>
</dbReference>
<sequence length="625" mass="69840">MAEDYKPKDIASCPANLPFKMYTHRQDSGCMDNDDEIPNTSPLHPSMLSFSSCSSGEENGDSCFSSPLRQSGCHSPVHNPMTRLSNSPASSSGVSCTSPVRSPPETPPHTRKLRALTLFDTPRTPKTLMSKLKSRLGNNTMEKLQTSTNILSTNTGFDKCKNTFHQTESSMQSPFSAYKNKHTSADEDEELVIRRSNVHSSIPRQSVLKPSPLVNVNPFTPDNRSASKRMRSHKHGDSCGGIPMIGMDEDVEEEARPAKRMHLRENNISRYAQEFHEVCKIGDGEFGSVYKCVNRLDGCTYAIKRSKKPLTGSIEEANAIREVCAHAVLGKHPHVVRYYSAWAENDHMVIQNEFCNGGSLADMVAELKKNGEHFSEKESQDVLVQIAKGLKYIHSQNLVHLDIKPGNIFVCKELRTSTPIQQEEFTRFTEERIYKIGDLGHVTCVEDPQVEEGDCRYLADEVLQEDFSQLPKADVFALGLTIYEIAGGGTPPKNGPEWHEIRKGELPTLPFYSNEFNSLLKSMIDPNPSIRPSAAELLQHTLLSSCSNKTKQQLRKELNEQKFKIEVLTRELESARKEQEAYPQCNNHGIRRGGATTKPHSSMRGGKTARLVGKKCNRSMSLNIC</sequence>
<keyword evidence="2 11" id="KW-0808">Transferase</keyword>
<evidence type="ECO:0000256" key="1">
    <source>
        <dbReference type="ARBA" id="ARBA00004123"/>
    </source>
</evidence>
<feature type="binding site" evidence="12">
    <location>
        <position position="304"/>
    </location>
    <ligand>
        <name>ATP</name>
        <dbReference type="ChEBI" id="CHEBI:30616"/>
    </ligand>
</feature>
<proteinExistence type="inferred from homology"/>
<keyword evidence="13" id="KW-0175">Coiled coil</keyword>
<comment type="similarity">
    <text evidence="11">Belongs to the protein kinase superfamily. Ser/Thr protein kinase family. WEE1 subfamily.</text>
</comment>
<evidence type="ECO:0000256" key="6">
    <source>
        <dbReference type="ARBA" id="ARBA00022840"/>
    </source>
</evidence>
<protein>
    <recommendedName>
        <fullName evidence="11">Wee1-like protein kinase</fullName>
        <ecNumber evidence="11">2.7.10.2</ecNumber>
    </recommendedName>
</protein>
<dbReference type="PANTHER" id="PTHR11042:SF185">
    <property type="entry name" value="WEE1-LIKE PROTEIN KINASE"/>
    <property type="match status" value="1"/>
</dbReference>
<comment type="catalytic activity">
    <reaction evidence="11">
        <text>L-tyrosyl-[protein] + ATP = O-phospho-L-tyrosyl-[protein] + ADP + H(+)</text>
        <dbReference type="Rhea" id="RHEA:10596"/>
        <dbReference type="Rhea" id="RHEA-COMP:10136"/>
        <dbReference type="Rhea" id="RHEA-COMP:20101"/>
        <dbReference type="ChEBI" id="CHEBI:15378"/>
        <dbReference type="ChEBI" id="CHEBI:30616"/>
        <dbReference type="ChEBI" id="CHEBI:46858"/>
        <dbReference type="ChEBI" id="CHEBI:61978"/>
        <dbReference type="ChEBI" id="CHEBI:456216"/>
        <dbReference type="EC" id="2.7.10.2"/>
    </reaction>
</comment>
<dbReference type="InterPro" id="IPR011009">
    <property type="entry name" value="Kinase-like_dom_sf"/>
</dbReference>
<feature type="region of interest" description="Disordered" evidence="14">
    <location>
        <begin position="213"/>
        <end position="244"/>
    </location>
</feature>
<evidence type="ECO:0000313" key="17">
    <source>
        <dbReference type="Proteomes" id="UP001642483"/>
    </source>
</evidence>
<dbReference type="Gene3D" id="1.10.510.10">
    <property type="entry name" value="Transferase(Phosphotransferase) domain 1"/>
    <property type="match status" value="1"/>
</dbReference>
<dbReference type="InterPro" id="IPR017441">
    <property type="entry name" value="Protein_kinase_ATP_BS"/>
</dbReference>
<dbReference type="Pfam" id="PF00069">
    <property type="entry name" value="Pkinase"/>
    <property type="match status" value="1"/>
</dbReference>
<evidence type="ECO:0000256" key="7">
    <source>
        <dbReference type="ARBA" id="ARBA00022842"/>
    </source>
</evidence>
<dbReference type="EMBL" id="CAWYQH010000163">
    <property type="protein sequence ID" value="CAK8696907.1"/>
    <property type="molecule type" value="Genomic_DNA"/>
</dbReference>
<reference evidence="16 17" key="1">
    <citation type="submission" date="2024-02" db="EMBL/GenBank/DDBJ databases">
        <authorList>
            <person name="Daric V."/>
            <person name="Darras S."/>
        </authorList>
    </citation>
    <scope>NUCLEOTIDE SEQUENCE [LARGE SCALE GENOMIC DNA]</scope>
</reference>
<keyword evidence="9 11" id="KW-0539">Nucleus</keyword>
<dbReference type="Proteomes" id="UP001642483">
    <property type="component" value="Unassembled WGS sequence"/>
</dbReference>
<dbReference type="PANTHER" id="PTHR11042">
    <property type="entry name" value="EUKARYOTIC TRANSLATION INITIATION FACTOR 2-ALPHA KINASE EIF2-ALPHA KINASE -RELATED"/>
    <property type="match status" value="1"/>
</dbReference>
<dbReference type="InterPro" id="IPR050339">
    <property type="entry name" value="CC_SR_Kinase"/>
</dbReference>
<dbReference type="Gene3D" id="3.30.200.20">
    <property type="entry name" value="Phosphorylase Kinase, domain 1"/>
    <property type="match status" value="1"/>
</dbReference>
<feature type="compositionally biased region" description="Polar residues" evidence="14">
    <location>
        <begin position="64"/>
        <end position="73"/>
    </location>
</feature>
<gene>
    <name evidence="16" type="ORF">CVLEPA_LOCUS30214</name>
</gene>
<organism evidence="16 17">
    <name type="scientific">Clavelina lepadiformis</name>
    <name type="common">Light-bulb sea squirt</name>
    <name type="synonym">Ascidia lepadiformis</name>
    <dbReference type="NCBI Taxonomy" id="159417"/>
    <lineage>
        <taxon>Eukaryota</taxon>
        <taxon>Metazoa</taxon>
        <taxon>Chordata</taxon>
        <taxon>Tunicata</taxon>
        <taxon>Ascidiacea</taxon>
        <taxon>Aplousobranchia</taxon>
        <taxon>Clavelinidae</taxon>
        <taxon>Clavelina</taxon>
    </lineage>
</organism>
<evidence type="ECO:0000256" key="13">
    <source>
        <dbReference type="SAM" id="Coils"/>
    </source>
</evidence>
<evidence type="ECO:0000313" key="16">
    <source>
        <dbReference type="EMBL" id="CAK8696907.1"/>
    </source>
</evidence>
<dbReference type="InterPro" id="IPR000719">
    <property type="entry name" value="Prot_kinase_dom"/>
</dbReference>
<keyword evidence="3 11" id="KW-0479">Metal-binding</keyword>
<dbReference type="InterPro" id="IPR008271">
    <property type="entry name" value="Ser/Thr_kinase_AS"/>
</dbReference>
<evidence type="ECO:0000259" key="15">
    <source>
        <dbReference type="PROSITE" id="PS50011"/>
    </source>
</evidence>
<dbReference type="SUPFAM" id="SSF56112">
    <property type="entry name" value="Protein kinase-like (PK-like)"/>
    <property type="match status" value="1"/>
</dbReference>
<feature type="coiled-coil region" evidence="13">
    <location>
        <begin position="551"/>
        <end position="578"/>
    </location>
</feature>
<name>A0ABP0GYS9_CLALP</name>
<dbReference type="InterPro" id="IPR017164">
    <property type="entry name" value="Wee1-like_protein_kinase"/>
</dbReference>
<dbReference type="PROSITE" id="PS50011">
    <property type="entry name" value="PROTEIN_KINASE_DOM"/>
    <property type="match status" value="1"/>
</dbReference>
<keyword evidence="6 11" id="KW-0067">ATP-binding</keyword>